<organism evidence="1 2">
    <name type="scientific">Pandoraea bronchicola</name>
    <dbReference type="NCBI Taxonomy" id="2508287"/>
    <lineage>
        <taxon>Bacteria</taxon>
        <taxon>Pseudomonadati</taxon>
        <taxon>Pseudomonadota</taxon>
        <taxon>Betaproteobacteria</taxon>
        <taxon>Burkholderiales</taxon>
        <taxon>Burkholderiaceae</taxon>
        <taxon>Pandoraea</taxon>
    </lineage>
</organism>
<dbReference type="EMBL" id="CABPST010000016">
    <property type="protein sequence ID" value="VVE90521.1"/>
    <property type="molecule type" value="Genomic_DNA"/>
</dbReference>
<evidence type="ECO:0000313" key="1">
    <source>
        <dbReference type="EMBL" id="VVE90521.1"/>
    </source>
</evidence>
<sequence>MARFGTLGRVPEPFLMRSDDGLVFTRRNCTVLVRSHGLRQELITPHCPSQPAWWNA</sequence>
<keyword evidence="2" id="KW-1185">Reference proteome</keyword>
<reference evidence="1 2" key="1">
    <citation type="submission" date="2019-08" db="EMBL/GenBank/DDBJ databases">
        <authorList>
            <person name="Peeters C."/>
        </authorList>
    </citation>
    <scope>NUCLEOTIDE SEQUENCE [LARGE SCALE GENOMIC DNA]</scope>
    <source>
        <strain evidence="1 2">LMG 20603</strain>
    </source>
</reference>
<evidence type="ECO:0000313" key="2">
    <source>
        <dbReference type="Proteomes" id="UP000382040"/>
    </source>
</evidence>
<gene>
    <name evidence="1" type="ORF">PBR20603_04506</name>
</gene>
<protein>
    <submittedName>
        <fullName evidence="1">Integrase</fullName>
    </submittedName>
</protein>
<name>A0A5E5BW23_9BURK</name>
<proteinExistence type="predicted"/>
<accession>A0A5E5BW23</accession>
<dbReference type="AlphaFoldDB" id="A0A5E5BW23"/>
<dbReference type="Proteomes" id="UP000382040">
    <property type="component" value="Unassembled WGS sequence"/>
</dbReference>